<gene>
    <name evidence="1" type="ORF">DFR47_101538</name>
</gene>
<protein>
    <submittedName>
        <fullName evidence="1">Uncharacterized protein</fullName>
    </submittedName>
</protein>
<name>A0A366EBT5_9HYPH</name>
<organism evidence="1 2">
    <name type="scientific">Pseudochrobactrum asaccharolyticum</name>
    <dbReference type="NCBI Taxonomy" id="354351"/>
    <lineage>
        <taxon>Bacteria</taxon>
        <taxon>Pseudomonadati</taxon>
        <taxon>Pseudomonadota</taxon>
        <taxon>Alphaproteobacteria</taxon>
        <taxon>Hyphomicrobiales</taxon>
        <taxon>Brucellaceae</taxon>
        <taxon>Pseudochrobactrum</taxon>
    </lineage>
</organism>
<keyword evidence="2" id="KW-1185">Reference proteome</keyword>
<dbReference type="Proteomes" id="UP000252893">
    <property type="component" value="Unassembled WGS sequence"/>
</dbReference>
<proteinExistence type="predicted"/>
<accession>A0A366EBT5</accession>
<dbReference type="AlphaFoldDB" id="A0A366EBT5"/>
<evidence type="ECO:0000313" key="1">
    <source>
        <dbReference type="EMBL" id="RBO98934.1"/>
    </source>
</evidence>
<evidence type="ECO:0000313" key="2">
    <source>
        <dbReference type="Proteomes" id="UP000252893"/>
    </source>
</evidence>
<reference evidence="1 2" key="1">
    <citation type="submission" date="2018-06" db="EMBL/GenBank/DDBJ databases">
        <title>Genomic Encyclopedia of Type Strains, Phase IV (KMG-IV): sequencing the most valuable type-strain genomes for metagenomic binning, comparative biology and taxonomic classification.</title>
        <authorList>
            <person name="Goeker M."/>
        </authorList>
    </citation>
    <scope>NUCLEOTIDE SEQUENCE [LARGE SCALE GENOMIC DNA]</scope>
    <source>
        <strain evidence="1 2">DSM 25619</strain>
    </source>
</reference>
<comment type="caution">
    <text evidence="1">The sequence shown here is derived from an EMBL/GenBank/DDBJ whole genome shotgun (WGS) entry which is preliminary data.</text>
</comment>
<sequence length="34" mass="3769">MDDGCPVFCCGADLVFFLLIKPLLNKKTYVSMSV</sequence>
<dbReference type="EMBL" id="QNRH01000001">
    <property type="protein sequence ID" value="RBO98934.1"/>
    <property type="molecule type" value="Genomic_DNA"/>
</dbReference>